<dbReference type="Proteomes" id="UP000004188">
    <property type="component" value="Unassembled WGS sequence"/>
</dbReference>
<sequence>MELRKAFLLVVFCLSFLVGLGYAEAGEFLFNLSLLKVC</sequence>
<name>B6BT95_9PROT</name>
<evidence type="ECO:0000313" key="2">
    <source>
        <dbReference type="Proteomes" id="UP000004188"/>
    </source>
</evidence>
<reference evidence="2" key="1">
    <citation type="journal article" date="2012" name="Stand. Genomic Sci.">
        <title>Genome sequence of strain HIMB624, a cultured representative from the OM43 clade of marine Betaproteobacteria.</title>
        <authorList>
            <person name="Huggett M.J."/>
            <person name="Hayakawa D.H."/>
            <person name="Rappe M.S."/>
        </authorList>
    </citation>
    <scope>NUCLEOTIDE SEQUENCE [LARGE SCALE GENOMIC DNA]</scope>
    <source>
        <strain evidence="2">KB13</strain>
    </source>
</reference>
<gene>
    <name evidence="1" type="ORF">KB13_974</name>
</gene>
<organism evidence="1 2">
    <name type="scientific">beta proteobacterium KB13</name>
    <dbReference type="NCBI Taxonomy" id="314607"/>
    <lineage>
        <taxon>Bacteria</taxon>
        <taxon>Pseudomonadati</taxon>
        <taxon>Pseudomonadota</taxon>
        <taxon>Betaproteobacteria</taxon>
        <taxon>Nitrosomonadales</taxon>
        <taxon>OM43 clade</taxon>
    </lineage>
</organism>
<dbReference type="AlphaFoldDB" id="B6BT95"/>
<dbReference type="HOGENOM" id="CLU_3325016_0_0_4"/>
<accession>B6BT95</accession>
<protein>
    <submittedName>
        <fullName evidence="1">Uncharacterized protein</fullName>
    </submittedName>
</protein>
<evidence type="ECO:0000313" key="1">
    <source>
        <dbReference type="EMBL" id="EDZ64842.1"/>
    </source>
</evidence>
<dbReference type="EMBL" id="DS995299">
    <property type="protein sequence ID" value="EDZ64842.1"/>
    <property type="molecule type" value="Genomic_DNA"/>
</dbReference>
<dbReference type="STRING" id="314607.KB13_974"/>
<proteinExistence type="predicted"/>
<keyword evidence="2" id="KW-1185">Reference proteome</keyword>